<dbReference type="Pfam" id="PF14081">
    <property type="entry name" value="DUF4262"/>
    <property type="match status" value="1"/>
</dbReference>
<name>A0AAU7MBN4_9ACTN</name>
<reference evidence="1" key="1">
    <citation type="submission" date="2024-01" db="EMBL/GenBank/DDBJ databases">
        <title>The genome sequence of Micromonospora mangrovi CCTCC AA 2012012.</title>
        <authorList>
            <person name="Gao J."/>
        </authorList>
    </citation>
    <scope>NUCLEOTIDE SEQUENCE</scope>
    <source>
        <strain evidence="1">CCTCC AA 2012012</strain>
    </source>
</reference>
<dbReference type="EMBL" id="CP157762">
    <property type="protein sequence ID" value="XBP94738.1"/>
    <property type="molecule type" value="Genomic_DNA"/>
</dbReference>
<organism evidence="1">
    <name type="scientific">Micromonospora sp. CCTCC AA 2012012</name>
    <dbReference type="NCBI Taxonomy" id="3111921"/>
    <lineage>
        <taxon>Bacteria</taxon>
        <taxon>Bacillati</taxon>
        <taxon>Actinomycetota</taxon>
        <taxon>Actinomycetes</taxon>
        <taxon>Micromonosporales</taxon>
        <taxon>Micromonosporaceae</taxon>
        <taxon>Micromonospora</taxon>
    </lineage>
</organism>
<accession>A0AAU7MBN4</accession>
<dbReference type="InterPro" id="IPR025358">
    <property type="entry name" value="DUF4262"/>
</dbReference>
<reference evidence="2" key="2">
    <citation type="submission" date="2024-06" db="EMBL/GenBank/DDBJ databases">
        <title>Micromonospora mangrovi CCTCC AA 2012012 genome sequences.</title>
        <authorList>
            <person name="Gao J."/>
        </authorList>
    </citation>
    <scope>NUCLEOTIDE SEQUENCE</scope>
    <source>
        <strain evidence="2">CCTCC AA 2012012</strain>
    </source>
</reference>
<proteinExistence type="predicted"/>
<evidence type="ECO:0000313" key="1">
    <source>
        <dbReference type="EMBL" id="XBP94738.1"/>
    </source>
</evidence>
<dbReference type="RefSeq" id="WP_350934917.1">
    <property type="nucleotide sequence ID" value="NZ_CP157762.1"/>
</dbReference>
<sequence>MTSMENFMRRQSEIIDRVGWSVTFVHAADDEPGHAVPFAYTVGLTAHDHPELLIAGLDPATSQALLNDLAGRVYDKVERFGHGQRINDLIAGYDAVIVDGDADDPLYPGAAYGRYGHQRVRVQQIVWPDPRGCFPWDADYAYGAKVQPVIGRP</sequence>
<dbReference type="EMBL" id="CP159342">
    <property type="protein sequence ID" value="XCH75439.1"/>
    <property type="molecule type" value="Genomic_DNA"/>
</dbReference>
<gene>
    <name evidence="2" type="ORF">ABUL08_04905</name>
    <name evidence="1" type="ORF">VK199_04875</name>
</gene>
<dbReference type="AlphaFoldDB" id="A0AAU7MBN4"/>
<protein>
    <submittedName>
        <fullName evidence="1">DUF4262 domain-containing protein</fullName>
    </submittedName>
</protein>
<evidence type="ECO:0000313" key="2">
    <source>
        <dbReference type="EMBL" id="XCH75439.1"/>
    </source>
</evidence>